<dbReference type="EMBL" id="ML220112">
    <property type="protein sequence ID" value="TGZ84697.1"/>
    <property type="molecule type" value="Genomic_DNA"/>
</dbReference>
<organism evidence="2 3">
    <name type="scientific">Ascodesmis nigricans</name>
    <dbReference type="NCBI Taxonomy" id="341454"/>
    <lineage>
        <taxon>Eukaryota</taxon>
        <taxon>Fungi</taxon>
        <taxon>Dikarya</taxon>
        <taxon>Ascomycota</taxon>
        <taxon>Pezizomycotina</taxon>
        <taxon>Pezizomycetes</taxon>
        <taxon>Pezizales</taxon>
        <taxon>Ascodesmidaceae</taxon>
        <taxon>Ascodesmis</taxon>
    </lineage>
</organism>
<keyword evidence="3" id="KW-1185">Reference proteome</keyword>
<evidence type="ECO:0000256" key="1">
    <source>
        <dbReference type="SAM" id="MobiDB-lite"/>
    </source>
</evidence>
<feature type="compositionally biased region" description="Low complexity" evidence="1">
    <location>
        <begin position="211"/>
        <end position="221"/>
    </location>
</feature>
<proteinExistence type="predicted"/>
<evidence type="ECO:0000313" key="3">
    <source>
        <dbReference type="Proteomes" id="UP000298138"/>
    </source>
</evidence>
<evidence type="ECO:0000313" key="2">
    <source>
        <dbReference type="EMBL" id="TGZ84697.1"/>
    </source>
</evidence>
<reference evidence="2 3" key="1">
    <citation type="submission" date="2019-04" db="EMBL/GenBank/DDBJ databases">
        <title>Comparative genomics and transcriptomics to analyze fruiting body development in filamentous ascomycetes.</title>
        <authorList>
            <consortium name="DOE Joint Genome Institute"/>
            <person name="Lutkenhaus R."/>
            <person name="Traeger S."/>
            <person name="Breuer J."/>
            <person name="Kuo A."/>
            <person name="Lipzen A."/>
            <person name="Pangilinan J."/>
            <person name="Dilworth D."/>
            <person name="Sandor L."/>
            <person name="Poggeler S."/>
            <person name="Barry K."/>
            <person name="Grigoriev I.V."/>
            <person name="Nowrousian M."/>
        </authorList>
    </citation>
    <scope>NUCLEOTIDE SEQUENCE [LARGE SCALE GENOMIC DNA]</scope>
    <source>
        <strain evidence="2 3">CBS 389.68</strain>
    </source>
</reference>
<gene>
    <name evidence="2" type="ORF">EX30DRAFT_5916</name>
</gene>
<protein>
    <submittedName>
        <fullName evidence="2">Uncharacterized protein</fullName>
    </submittedName>
</protein>
<sequence>MRNGTTTTAASPLFSLDQTLGIPPGFPPNNPFPQRLLHPLLEHFLEFRPRSLKRPHGFLSLSSFHLSFPPSPAFCACVSCVPFQSRRLRHQQSKPFFERRVLHGPIWHIPRSHLPNHFPPSPFFSRPQQTLENASRHHRHVVLSLSDFHDFAPRPRFSFTIPPSPLAVHASVRRPLALRFLLTQLRSSFLPSRRSLPTASPTTILPPRPPLTLCRLPARTTSPIPNTLIP</sequence>
<accession>A0A4S2N643</accession>
<name>A0A4S2N643_9PEZI</name>
<feature type="compositionally biased region" description="Low complexity" evidence="1">
    <location>
        <begin position="192"/>
        <end position="203"/>
    </location>
</feature>
<dbReference type="AlphaFoldDB" id="A0A4S2N643"/>
<dbReference type="Proteomes" id="UP000298138">
    <property type="component" value="Unassembled WGS sequence"/>
</dbReference>
<feature type="region of interest" description="Disordered" evidence="1">
    <location>
        <begin position="192"/>
        <end position="230"/>
    </location>
</feature>
<dbReference type="InParanoid" id="A0A4S2N643"/>